<reference evidence="1 2" key="1">
    <citation type="submission" date="2019-03" db="EMBL/GenBank/DDBJ databases">
        <title>Draft genome sequences of novel Actinobacteria.</title>
        <authorList>
            <person name="Sahin N."/>
            <person name="Ay H."/>
            <person name="Saygin H."/>
        </authorList>
    </citation>
    <scope>NUCLEOTIDE SEQUENCE [LARGE SCALE GENOMIC DNA]</scope>
    <source>
        <strain evidence="1 2">DSM 45941</strain>
    </source>
</reference>
<dbReference type="EMBL" id="SMKY01000441">
    <property type="protein sequence ID" value="TDD62581.1"/>
    <property type="molecule type" value="Genomic_DNA"/>
</dbReference>
<comment type="caution">
    <text evidence="1">The sequence shown here is derived from an EMBL/GenBank/DDBJ whole genome shotgun (WGS) entry which is preliminary data.</text>
</comment>
<name>A0A4R4ZTX9_9ACTN</name>
<evidence type="ECO:0000313" key="1">
    <source>
        <dbReference type="EMBL" id="TDD62581.1"/>
    </source>
</evidence>
<proteinExistence type="predicted"/>
<sequence length="67" mass="7284">MTVQAQRSPEPTIEPLTTLVVSGGIGYADASTHWEHADFLASRFPAVEFDSGPIFVSHYRATQTTSC</sequence>
<dbReference type="AlphaFoldDB" id="A0A4R4ZTX9"/>
<gene>
    <name evidence="1" type="ORF">E1293_43985</name>
</gene>
<accession>A0A4R4ZTX9</accession>
<organism evidence="1 2">
    <name type="scientific">Actinomadura darangshiensis</name>
    <dbReference type="NCBI Taxonomy" id="705336"/>
    <lineage>
        <taxon>Bacteria</taxon>
        <taxon>Bacillati</taxon>
        <taxon>Actinomycetota</taxon>
        <taxon>Actinomycetes</taxon>
        <taxon>Streptosporangiales</taxon>
        <taxon>Thermomonosporaceae</taxon>
        <taxon>Actinomadura</taxon>
    </lineage>
</organism>
<evidence type="ECO:0000313" key="2">
    <source>
        <dbReference type="Proteomes" id="UP000295578"/>
    </source>
</evidence>
<dbReference type="RefSeq" id="WP_132205621.1">
    <property type="nucleotide sequence ID" value="NZ_SMKY01000441.1"/>
</dbReference>
<protein>
    <submittedName>
        <fullName evidence="1">Uncharacterized protein</fullName>
    </submittedName>
</protein>
<dbReference type="Proteomes" id="UP000295578">
    <property type="component" value="Unassembled WGS sequence"/>
</dbReference>
<keyword evidence="2" id="KW-1185">Reference proteome</keyword>